<evidence type="ECO:0000313" key="1">
    <source>
        <dbReference type="EMBL" id="PVE43781.1"/>
    </source>
</evidence>
<protein>
    <recommendedName>
        <fullName evidence="3">Kinase</fullName>
    </recommendedName>
</protein>
<organism evidence="1 2">
    <name type="scientific">Limnohabitans planktonicus II-D5</name>
    <dbReference type="NCBI Taxonomy" id="1293045"/>
    <lineage>
        <taxon>Bacteria</taxon>
        <taxon>Pseudomonadati</taxon>
        <taxon>Pseudomonadota</taxon>
        <taxon>Betaproteobacteria</taxon>
        <taxon>Burkholderiales</taxon>
        <taxon>Comamonadaceae</taxon>
        <taxon>Limnohabitans</taxon>
    </lineage>
</organism>
<dbReference type="OrthoDB" id="8908226at2"/>
<dbReference type="STRING" id="1293045.H663_03010"/>
<gene>
    <name evidence="1" type="ORF">H663_004735</name>
</gene>
<keyword evidence="2" id="KW-1185">Reference proteome</keyword>
<reference evidence="1" key="1">
    <citation type="submission" date="2017-04" db="EMBL/GenBank/DDBJ databases">
        <title>Unexpected and diverse lifestyles within the genus Limnohabitans.</title>
        <authorList>
            <person name="Kasalicky V."/>
            <person name="Mehrshad M."/>
            <person name="Andrei S.-A."/>
            <person name="Salcher M."/>
            <person name="Kratochvilova H."/>
            <person name="Simek K."/>
            <person name="Ghai R."/>
        </authorList>
    </citation>
    <scope>NUCLEOTIDE SEQUENCE [LARGE SCALE GENOMIC DNA]</scope>
    <source>
        <strain evidence="1">II-D5</strain>
    </source>
</reference>
<sequence>MSMELGQMLVNDLAKHERVVCDGFPAAPEHLRWIPPGSSIVLVFCDEAMREERLNQRALDTRLDTSRAWTPGMPSERDGWVGNVFSAARGLPLTLSVFDNSGPMPSGLEILSRLVQIS</sequence>
<evidence type="ECO:0008006" key="3">
    <source>
        <dbReference type="Google" id="ProtNLM"/>
    </source>
</evidence>
<evidence type="ECO:0000313" key="2">
    <source>
        <dbReference type="Proteomes" id="UP000037507"/>
    </source>
</evidence>
<dbReference type="AlphaFoldDB" id="A0A2T7UGS2"/>
<dbReference type="Proteomes" id="UP000037507">
    <property type="component" value="Unassembled WGS sequence"/>
</dbReference>
<dbReference type="RefSeq" id="WP_053169725.1">
    <property type="nucleotide sequence ID" value="NZ_LFYT02000004.1"/>
</dbReference>
<comment type="caution">
    <text evidence="1">The sequence shown here is derived from an EMBL/GenBank/DDBJ whole genome shotgun (WGS) entry which is preliminary data.</text>
</comment>
<name>A0A2T7UGS2_9BURK</name>
<accession>A0A2T7UGS2</accession>
<dbReference type="EMBL" id="LFYT02000004">
    <property type="protein sequence ID" value="PVE43781.1"/>
    <property type="molecule type" value="Genomic_DNA"/>
</dbReference>
<proteinExistence type="predicted"/>